<dbReference type="NCBIfam" id="NF047572">
    <property type="entry name" value="lant_immun_BsaG"/>
    <property type="match status" value="1"/>
</dbReference>
<feature type="transmembrane region" description="Helical" evidence="1">
    <location>
        <begin position="159"/>
        <end position="181"/>
    </location>
</feature>
<protein>
    <recommendedName>
        <fullName evidence="4">Lantibiotic ABC transporter permease</fullName>
    </recommendedName>
</protein>
<evidence type="ECO:0000313" key="3">
    <source>
        <dbReference type="Proteomes" id="UP000036780"/>
    </source>
</evidence>
<dbReference type="Proteomes" id="UP000036780">
    <property type="component" value="Unassembled WGS sequence"/>
</dbReference>
<dbReference type="AlphaFoldDB" id="A0A0L0QKT3"/>
<dbReference type="OrthoDB" id="1701852at2"/>
<keyword evidence="1" id="KW-0472">Membrane</keyword>
<organism evidence="2 3">
    <name type="scientific">Virgibacillus pantothenticus</name>
    <dbReference type="NCBI Taxonomy" id="1473"/>
    <lineage>
        <taxon>Bacteria</taxon>
        <taxon>Bacillati</taxon>
        <taxon>Bacillota</taxon>
        <taxon>Bacilli</taxon>
        <taxon>Bacillales</taxon>
        <taxon>Bacillaceae</taxon>
        <taxon>Virgibacillus</taxon>
    </lineage>
</organism>
<evidence type="ECO:0000313" key="2">
    <source>
        <dbReference type="EMBL" id="KNE19171.1"/>
    </source>
</evidence>
<accession>A0A0L0QKT3</accession>
<dbReference type="PATRIC" id="fig|1473.5.peg.849"/>
<name>A0A0L0QKT3_VIRPA</name>
<keyword evidence="1" id="KW-1133">Transmembrane helix</keyword>
<dbReference type="GeneID" id="66872213"/>
<comment type="caution">
    <text evidence="2">The sequence shown here is derived from an EMBL/GenBank/DDBJ whole genome shotgun (WGS) entry which is preliminary data.</text>
</comment>
<keyword evidence="1" id="KW-0812">Transmembrane</keyword>
<proteinExistence type="predicted"/>
<evidence type="ECO:0008006" key="4">
    <source>
        <dbReference type="Google" id="ProtNLM"/>
    </source>
</evidence>
<feature type="transmembrane region" description="Helical" evidence="1">
    <location>
        <begin position="89"/>
        <end position="114"/>
    </location>
</feature>
<feature type="transmembrane region" description="Helical" evidence="1">
    <location>
        <begin position="46"/>
        <end position="68"/>
    </location>
</feature>
<reference evidence="3" key="1">
    <citation type="submission" date="2015-07" db="EMBL/GenBank/DDBJ databases">
        <title>Fjat-10053 dsm26.</title>
        <authorList>
            <person name="Liu B."/>
            <person name="Wang J."/>
            <person name="Zhu Y."/>
            <person name="Liu G."/>
            <person name="Chen Q."/>
            <person name="Chen Z."/>
            <person name="Lan J."/>
            <person name="Che J."/>
            <person name="Ge C."/>
            <person name="Shi H."/>
            <person name="Pan Z."/>
            <person name="Liu X."/>
        </authorList>
    </citation>
    <scope>NUCLEOTIDE SEQUENCE [LARGE SCALE GENOMIC DNA]</scope>
    <source>
        <strain evidence="3">DSM 26</strain>
    </source>
</reference>
<sequence length="232" mass="27254">MNLLKTTTLKLIRTNWVIIMVAFPILYGLVLYWYLGRYNDLEQAYFMYALFYNCLLPCGIALLVSLYVQYEEQIGHFNHLLQLPRRDKWLITMVFVTWLSVGISTLISCVPLWLLVSSTYNQYIGYYLLFTTLFCLPMIIIMWFVALKINASLCLGMGVLLSLFLILFGANSLGDTIWMYVPLLYGTRYLYVVGRSHEDLFFILGLFVLFCSFLFAALIYWFNRWEGRKINE</sequence>
<keyword evidence="3" id="KW-1185">Reference proteome</keyword>
<evidence type="ECO:0000256" key="1">
    <source>
        <dbReference type="SAM" id="Phobius"/>
    </source>
</evidence>
<feature type="transmembrane region" description="Helical" evidence="1">
    <location>
        <begin position="201"/>
        <end position="222"/>
    </location>
</feature>
<dbReference type="EMBL" id="LGTO01000007">
    <property type="protein sequence ID" value="KNE19171.1"/>
    <property type="molecule type" value="Genomic_DNA"/>
</dbReference>
<gene>
    <name evidence="2" type="ORF">AFK71_11545</name>
</gene>
<dbReference type="CDD" id="cd21503">
    <property type="entry name" value="ABC-2_lan_permease"/>
    <property type="match status" value="1"/>
</dbReference>
<feature type="transmembrane region" description="Helical" evidence="1">
    <location>
        <begin position="126"/>
        <end position="147"/>
    </location>
</feature>
<feature type="transmembrane region" description="Helical" evidence="1">
    <location>
        <begin position="12"/>
        <end position="34"/>
    </location>
</feature>
<dbReference type="RefSeq" id="WP_050351678.1">
    <property type="nucleotide sequence ID" value="NZ_CP073011.1"/>
</dbReference>